<gene>
    <name evidence="3" type="primary">LOC105995899</name>
</gene>
<evidence type="ECO:0000313" key="3">
    <source>
        <dbReference type="RefSeq" id="XP_012885267.1"/>
    </source>
</evidence>
<evidence type="ECO:0000256" key="1">
    <source>
        <dbReference type="SAM" id="MobiDB-lite"/>
    </source>
</evidence>
<protein>
    <submittedName>
        <fullName evidence="3">Uncharacterized protein LOC105995899</fullName>
    </submittedName>
</protein>
<reference evidence="3" key="1">
    <citation type="submission" date="2025-08" db="UniProtKB">
        <authorList>
            <consortium name="RefSeq"/>
        </authorList>
    </citation>
    <scope>IDENTIFICATION</scope>
    <source>
        <tissue evidence="3">Kidney</tissue>
    </source>
</reference>
<dbReference type="Proteomes" id="UP000081671">
    <property type="component" value="Unplaced"/>
</dbReference>
<feature type="compositionally biased region" description="Gly residues" evidence="1">
    <location>
        <begin position="78"/>
        <end position="98"/>
    </location>
</feature>
<accession>A0A1S3GB68</accession>
<dbReference type="InParanoid" id="A0A1S3GB68"/>
<dbReference type="RefSeq" id="XP_012885267.1">
    <property type="nucleotide sequence ID" value="XM_013029813.1"/>
</dbReference>
<feature type="region of interest" description="Disordered" evidence="1">
    <location>
        <begin position="1"/>
        <end position="51"/>
    </location>
</feature>
<sequence>MKGKALAVKPKGSRAPLQPGAGSPTRSARPLQSSTQSRGRDPPRAFGCCQLEGVGRGGAGHRGPAVSPGTASFLWSLRGGGEGRGPAGGVPSGGGRGLGLPAEWGGWRRTALAKERTGSERPVRAILAPSAVACALPTPELPCRIPGRGWRHVSPHCRHRNRSGEVTKAHDLGLQDRGAGRCADLTLCSDWAAMAFVERISSSSSSSSNRGSQLLMAGDSPPPLTTIIWPCLDEYLVTIVQRGKPGMLPIKHLQKYHLSPTTEGKRGVNICVSVLRSKLKAK</sequence>
<organism evidence="2 3">
    <name type="scientific">Dipodomys ordii</name>
    <name type="common">Ord's kangaroo rat</name>
    <dbReference type="NCBI Taxonomy" id="10020"/>
    <lineage>
        <taxon>Eukaryota</taxon>
        <taxon>Metazoa</taxon>
        <taxon>Chordata</taxon>
        <taxon>Craniata</taxon>
        <taxon>Vertebrata</taxon>
        <taxon>Euteleostomi</taxon>
        <taxon>Mammalia</taxon>
        <taxon>Eutheria</taxon>
        <taxon>Euarchontoglires</taxon>
        <taxon>Glires</taxon>
        <taxon>Rodentia</taxon>
        <taxon>Castorimorpha</taxon>
        <taxon>Heteromyidae</taxon>
        <taxon>Dipodomyinae</taxon>
        <taxon>Dipodomys</taxon>
    </lineage>
</organism>
<dbReference type="GeneID" id="105995899"/>
<evidence type="ECO:0000313" key="2">
    <source>
        <dbReference type="Proteomes" id="UP000081671"/>
    </source>
</evidence>
<feature type="region of interest" description="Disordered" evidence="1">
    <location>
        <begin position="73"/>
        <end position="101"/>
    </location>
</feature>
<keyword evidence="2" id="KW-1185">Reference proteome</keyword>
<proteinExistence type="predicted"/>
<dbReference type="AlphaFoldDB" id="A0A1S3GB68"/>
<dbReference type="KEGG" id="dord:105995899"/>
<feature type="compositionally biased region" description="Polar residues" evidence="1">
    <location>
        <begin position="24"/>
        <end position="37"/>
    </location>
</feature>
<name>A0A1S3GB68_DIPOR</name>